<accession>A0ABD3VHF7</accession>
<evidence type="ECO:0000256" key="2">
    <source>
        <dbReference type="ARBA" id="ARBA00023015"/>
    </source>
</evidence>
<evidence type="ECO:0000259" key="7">
    <source>
        <dbReference type="PROSITE" id="PS51054"/>
    </source>
</evidence>
<protein>
    <submittedName>
        <fullName evidence="8">Uncharacterized protein</fullName>
    </submittedName>
</protein>
<dbReference type="PROSITE" id="PS51054">
    <property type="entry name" value="ORANGE"/>
    <property type="match status" value="1"/>
</dbReference>
<gene>
    <name evidence="8" type="ORF">ACJMK2_007114</name>
</gene>
<keyword evidence="3" id="KW-0238">DNA-binding</keyword>
<evidence type="ECO:0000259" key="6">
    <source>
        <dbReference type="PROSITE" id="PS50888"/>
    </source>
</evidence>
<dbReference type="Pfam" id="PF07527">
    <property type="entry name" value="Hairy_orange"/>
    <property type="match status" value="1"/>
</dbReference>
<dbReference type="InterPro" id="IPR050370">
    <property type="entry name" value="HES_HEY"/>
</dbReference>
<reference evidence="8 9" key="1">
    <citation type="submission" date="2024-11" db="EMBL/GenBank/DDBJ databases">
        <title>Chromosome-level genome assembly of the freshwater bivalve Anodonta woodiana.</title>
        <authorList>
            <person name="Chen X."/>
        </authorList>
    </citation>
    <scope>NUCLEOTIDE SEQUENCE [LARGE SCALE GENOMIC DNA]</scope>
    <source>
        <strain evidence="8">MN2024</strain>
        <tissue evidence="8">Gills</tissue>
    </source>
</reference>
<dbReference type="FunFam" id="4.10.280.10:FF:000009">
    <property type="entry name" value="Transcription factor HES-1"/>
    <property type="match status" value="1"/>
</dbReference>
<evidence type="ECO:0000256" key="3">
    <source>
        <dbReference type="ARBA" id="ARBA00023125"/>
    </source>
</evidence>
<dbReference type="Gene3D" id="6.10.250.980">
    <property type="match status" value="1"/>
</dbReference>
<dbReference type="GO" id="GO:0005634">
    <property type="term" value="C:nucleus"/>
    <property type="evidence" value="ECO:0007669"/>
    <property type="project" value="UniProtKB-SubCell"/>
</dbReference>
<feature type="domain" description="BHLH" evidence="6">
    <location>
        <begin position="16"/>
        <end position="73"/>
    </location>
</feature>
<dbReference type="CDD" id="cd11410">
    <property type="entry name" value="bHLH_O_HES"/>
    <property type="match status" value="1"/>
</dbReference>
<keyword evidence="9" id="KW-1185">Reference proteome</keyword>
<dbReference type="SUPFAM" id="SSF47459">
    <property type="entry name" value="HLH, helix-loop-helix DNA-binding domain"/>
    <property type="match status" value="1"/>
</dbReference>
<dbReference type="Gene3D" id="4.10.280.10">
    <property type="entry name" value="Helix-loop-helix DNA-binding domain"/>
    <property type="match status" value="1"/>
</dbReference>
<dbReference type="InterPro" id="IPR011598">
    <property type="entry name" value="bHLH_dom"/>
</dbReference>
<feature type="domain" description="Orange" evidence="7">
    <location>
        <begin position="92"/>
        <end position="124"/>
    </location>
</feature>
<keyword evidence="2" id="KW-0805">Transcription regulation</keyword>
<evidence type="ECO:0000256" key="1">
    <source>
        <dbReference type="ARBA" id="ARBA00004123"/>
    </source>
</evidence>
<proteinExistence type="predicted"/>
<sequence length="226" mass="25651">MCDVQERNAQCTGVSMRKIKKPLIEKKRRDRINKCLAELKTILLKDIQHTGTQISRLDKADVLELTVKYLQTVQRKQISAAIASDPIAAVKYESGFQECAQETIRYLKFHDGRKDLAKRLDNHLSATVKKTLCHREDTRVVNVLSTPLTLDCSNFSQNNSMKFEPISPPISSFRETARTSYQDYTCDAQPSSSMSPDKAEASRCSISAQINQVVVPCKLESVWRPW</sequence>
<dbReference type="Proteomes" id="UP001634394">
    <property type="component" value="Unassembled WGS sequence"/>
</dbReference>
<dbReference type="AlphaFoldDB" id="A0ABD3VHF7"/>
<dbReference type="EMBL" id="JBJQND010000011">
    <property type="protein sequence ID" value="KAL3861021.1"/>
    <property type="molecule type" value="Genomic_DNA"/>
</dbReference>
<comment type="caution">
    <text evidence="8">The sequence shown here is derived from an EMBL/GenBank/DDBJ whole genome shotgun (WGS) entry which is preliminary data.</text>
</comment>
<name>A0ABD3VHF7_SINWO</name>
<evidence type="ECO:0000313" key="9">
    <source>
        <dbReference type="Proteomes" id="UP001634394"/>
    </source>
</evidence>
<dbReference type="SUPFAM" id="SSF158457">
    <property type="entry name" value="Orange domain-like"/>
    <property type="match status" value="1"/>
</dbReference>
<organism evidence="8 9">
    <name type="scientific">Sinanodonta woodiana</name>
    <name type="common">Chinese pond mussel</name>
    <name type="synonym">Anodonta woodiana</name>
    <dbReference type="NCBI Taxonomy" id="1069815"/>
    <lineage>
        <taxon>Eukaryota</taxon>
        <taxon>Metazoa</taxon>
        <taxon>Spiralia</taxon>
        <taxon>Lophotrochozoa</taxon>
        <taxon>Mollusca</taxon>
        <taxon>Bivalvia</taxon>
        <taxon>Autobranchia</taxon>
        <taxon>Heteroconchia</taxon>
        <taxon>Palaeoheterodonta</taxon>
        <taxon>Unionida</taxon>
        <taxon>Unionoidea</taxon>
        <taxon>Unionidae</taxon>
        <taxon>Unioninae</taxon>
        <taxon>Sinanodonta</taxon>
    </lineage>
</organism>
<dbReference type="PROSITE" id="PS50888">
    <property type="entry name" value="BHLH"/>
    <property type="match status" value="1"/>
</dbReference>
<comment type="subcellular location">
    <subcellularLocation>
        <location evidence="1">Nucleus</location>
    </subcellularLocation>
</comment>
<evidence type="ECO:0000313" key="8">
    <source>
        <dbReference type="EMBL" id="KAL3861021.1"/>
    </source>
</evidence>
<dbReference type="InterPro" id="IPR003650">
    <property type="entry name" value="Orange_dom"/>
</dbReference>
<dbReference type="SMART" id="SM00353">
    <property type="entry name" value="HLH"/>
    <property type="match status" value="1"/>
</dbReference>
<dbReference type="Pfam" id="PF00010">
    <property type="entry name" value="HLH"/>
    <property type="match status" value="1"/>
</dbReference>
<dbReference type="InterPro" id="IPR036638">
    <property type="entry name" value="HLH_DNA-bd_sf"/>
</dbReference>
<evidence type="ECO:0000256" key="4">
    <source>
        <dbReference type="ARBA" id="ARBA00023163"/>
    </source>
</evidence>
<keyword evidence="4" id="KW-0804">Transcription</keyword>
<dbReference type="PANTHER" id="PTHR10985">
    <property type="entry name" value="BASIC HELIX-LOOP-HELIX TRANSCRIPTION FACTOR, HES-RELATED"/>
    <property type="match status" value="1"/>
</dbReference>
<dbReference type="GO" id="GO:0003677">
    <property type="term" value="F:DNA binding"/>
    <property type="evidence" value="ECO:0007669"/>
    <property type="project" value="UniProtKB-KW"/>
</dbReference>
<evidence type="ECO:0000256" key="5">
    <source>
        <dbReference type="ARBA" id="ARBA00023242"/>
    </source>
</evidence>
<keyword evidence="5" id="KW-0539">Nucleus</keyword>